<proteinExistence type="predicted"/>
<organism evidence="1 2">
    <name type="scientific">Heyndrickxia sporothermodurans</name>
    <dbReference type="NCBI Taxonomy" id="46224"/>
    <lineage>
        <taxon>Bacteria</taxon>
        <taxon>Bacillati</taxon>
        <taxon>Bacillota</taxon>
        <taxon>Bacilli</taxon>
        <taxon>Bacillales</taxon>
        <taxon>Bacillaceae</taxon>
        <taxon>Heyndrickxia</taxon>
    </lineage>
</organism>
<dbReference type="STRING" id="46224.B4102_0263"/>
<evidence type="ECO:0000313" key="2">
    <source>
        <dbReference type="Proteomes" id="UP000075666"/>
    </source>
</evidence>
<sequence>MGFIHNHSFYLILKMDINESYEYILRNYFAIFSSNRLRRT</sequence>
<keyword evidence="2" id="KW-1185">Reference proteome</keyword>
<dbReference type="AlphaFoldDB" id="A0A150KS78"/>
<name>A0A150KS78_9BACI</name>
<comment type="caution">
    <text evidence="1">The sequence shown here is derived from an EMBL/GenBank/DDBJ whole genome shotgun (WGS) entry which is preliminary data.</text>
</comment>
<dbReference type="Proteomes" id="UP000075666">
    <property type="component" value="Unassembled WGS sequence"/>
</dbReference>
<dbReference type="EMBL" id="LQYN01000071">
    <property type="protein sequence ID" value="KYD02668.1"/>
    <property type="molecule type" value="Genomic_DNA"/>
</dbReference>
<reference evidence="1 2" key="1">
    <citation type="submission" date="2016-01" db="EMBL/GenBank/DDBJ databases">
        <title>Genome Sequences of Twelve Sporeforming Bacillus Species Isolated from Foods.</title>
        <authorList>
            <person name="Berendsen E.M."/>
            <person name="Wells-Bennik M.H."/>
            <person name="Krawcyk A.O."/>
            <person name="De Jong A."/>
            <person name="Holsappel S."/>
            <person name="Eijlander R.T."/>
            <person name="Kuipers O.P."/>
        </authorList>
    </citation>
    <scope>NUCLEOTIDE SEQUENCE [LARGE SCALE GENOMIC DNA]</scope>
    <source>
        <strain evidence="1 2">B4102</strain>
    </source>
</reference>
<accession>A0A150KS78</accession>
<gene>
    <name evidence="1" type="ORF">B4102_0263</name>
</gene>
<dbReference type="PATRIC" id="fig|46224.3.peg.3625"/>
<protein>
    <submittedName>
        <fullName evidence="1">Uncharacterized protein</fullName>
    </submittedName>
</protein>
<evidence type="ECO:0000313" key="1">
    <source>
        <dbReference type="EMBL" id="KYD02668.1"/>
    </source>
</evidence>